<dbReference type="PANTHER" id="PTHR47366">
    <property type="entry name" value="TWO-ON-TWO HEMOGLOBIN-3"/>
    <property type="match status" value="1"/>
</dbReference>
<accession>A0A2R6Y5G6</accession>
<dbReference type="InterPro" id="IPR044203">
    <property type="entry name" value="GlbO/GLB3-like"/>
</dbReference>
<dbReference type="InterPro" id="IPR012292">
    <property type="entry name" value="Globin/Proto"/>
</dbReference>
<reference evidence="10" key="1">
    <citation type="journal article" date="2018" name="Sci. Rep.">
        <title>Lignite coal burning seam in the remote Altai Mountains harbors a hydrogen-driven thermophilic microbial community.</title>
        <authorList>
            <person name="Kadnikov V.V."/>
            <person name="Mardanov A.V."/>
            <person name="Ivasenko D.A."/>
            <person name="Antsiferov D.V."/>
            <person name="Beletsky A.V."/>
            <person name="Karnachuk O.V."/>
            <person name="Ravin N.V."/>
        </authorList>
    </citation>
    <scope>NUCLEOTIDE SEQUENCE [LARGE SCALE GENOMIC DNA]</scope>
</reference>
<dbReference type="PROSITE" id="PS01213">
    <property type="entry name" value="GLOBIN_FAM_2"/>
    <property type="match status" value="1"/>
</dbReference>
<feature type="region of interest" description="Disordered" evidence="8">
    <location>
        <begin position="119"/>
        <end position="143"/>
    </location>
</feature>
<dbReference type="Proteomes" id="UP000244338">
    <property type="component" value="Unassembled WGS sequence"/>
</dbReference>
<dbReference type="SUPFAM" id="SSF46458">
    <property type="entry name" value="Globin-like"/>
    <property type="match status" value="1"/>
</dbReference>
<dbReference type="InterPro" id="IPR001486">
    <property type="entry name" value="Hemoglobin_trunc"/>
</dbReference>
<comment type="similarity">
    <text evidence="6">Belongs to the truncated hemoglobin family. Group II subfamily.</text>
</comment>
<evidence type="ECO:0000256" key="5">
    <source>
        <dbReference type="ARBA" id="ARBA00023004"/>
    </source>
</evidence>
<name>A0A2R6Y5G6_9BACL</name>
<dbReference type="Pfam" id="PF01152">
    <property type="entry name" value="Bac_globin"/>
    <property type="match status" value="1"/>
</dbReference>
<feature type="compositionally biased region" description="Polar residues" evidence="8">
    <location>
        <begin position="131"/>
        <end position="143"/>
    </location>
</feature>
<evidence type="ECO:0000256" key="8">
    <source>
        <dbReference type="SAM" id="MobiDB-lite"/>
    </source>
</evidence>
<evidence type="ECO:0000256" key="7">
    <source>
        <dbReference type="PIRSR" id="PIRSR601486-1"/>
    </source>
</evidence>
<dbReference type="GO" id="GO:0005344">
    <property type="term" value="F:oxygen carrier activity"/>
    <property type="evidence" value="ECO:0007669"/>
    <property type="project" value="InterPro"/>
</dbReference>
<dbReference type="GO" id="GO:0020037">
    <property type="term" value="F:heme binding"/>
    <property type="evidence" value="ECO:0007669"/>
    <property type="project" value="InterPro"/>
</dbReference>
<keyword evidence="5" id="KW-0408">Iron</keyword>
<evidence type="ECO:0000313" key="10">
    <source>
        <dbReference type="Proteomes" id="UP000244338"/>
    </source>
</evidence>
<organism evidence="9 10">
    <name type="scientific">Candidatus Carbonibacillus altaicus</name>
    <dbReference type="NCBI Taxonomy" id="2163959"/>
    <lineage>
        <taxon>Bacteria</taxon>
        <taxon>Bacillati</taxon>
        <taxon>Bacillota</taxon>
        <taxon>Bacilli</taxon>
        <taxon>Bacillales</taxon>
        <taxon>Candidatus Carbonibacillus</taxon>
    </lineage>
</organism>
<evidence type="ECO:0000256" key="2">
    <source>
        <dbReference type="ARBA" id="ARBA00022448"/>
    </source>
</evidence>
<protein>
    <submittedName>
        <fullName evidence="9">Hemoglobin-like protein HbO</fullName>
    </submittedName>
</protein>
<keyword evidence="2" id="KW-0813">Transport</keyword>
<dbReference type="GO" id="GO:0046872">
    <property type="term" value="F:metal ion binding"/>
    <property type="evidence" value="ECO:0007669"/>
    <property type="project" value="UniProtKB-KW"/>
</dbReference>
<sequence>MQTLFDALGGSEGIGRIVNTFYGKVKNDPLLSPIFPEDLTETARKQYMFLCQFFGGPPLYSEEFGSPMLRARHIHFPITPSRAERWLKLMSEAFDEEGVDPLTKELAFLRLTKTAHHMTNTPEPEAHEPHSTPSPSTLTNAPSNAVRTFKTLNFLGERSSAGNDRNG</sequence>
<dbReference type="PANTHER" id="PTHR47366:SF1">
    <property type="entry name" value="TWO-ON-TWO HEMOGLOBIN-3"/>
    <property type="match status" value="1"/>
</dbReference>
<dbReference type="Gene3D" id="1.10.490.10">
    <property type="entry name" value="Globins"/>
    <property type="match status" value="1"/>
</dbReference>
<feature type="binding site" description="distal binding residue" evidence="7">
    <location>
        <position position="116"/>
    </location>
    <ligand>
        <name>heme</name>
        <dbReference type="ChEBI" id="CHEBI:30413"/>
    </ligand>
    <ligandPart>
        <name>Fe</name>
        <dbReference type="ChEBI" id="CHEBI:18248"/>
    </ligandPart>
</feature>
<evidence type="ECO:0000256" key="6">
    <source>
        <dbReference type="ARBA" id="ARBA00034496"/>
    </source>
</evidence>
<dbReference type="InterPro" id="IPR009050">
    <property type="entry name" value="Globin-like_sf"/>
</dbReference>
<evidence type="ECO:0000256" key="4">
    <source>
        <dbReference type="ARBA" id="ARBA00022723"/>
    </source>
</evidence>
<gene>
    <name evidence="9" type="ORF">BSOLF_0409</name>
</gene>
<evidence type="ECO:0000313" key="9">
    <source>
        <dbReference type="EMBL" id="PTQ57898.1"/>
    </source>
</evidence>
<comment type="cofactor">
    <cofactor evidence="1">
        <name>heme</name>
        <dbReference type="ChEBI" id="CHEBI:30413"/>
    </cofactor>
</comment>
<evidence type="ECO:0000256" key="1">
    <source>
        <dbReference type="ARBA" id="ARBA00001971"/>
    </source>
</evidence>
<proteinExistence type="inferred from homology"/>
<dbReference type="AlphaFoldDB" id="A0A2R6Y5G6"/>
<dbReference type="GO" id="GO:0019825">
    <property type="term" value="F:oxygen binding"/>
    <property type="evidence" value="ECO:0007669"/>
    <property type="project" value="InterPro"/>
</dbReference>
<evidence type="ECO:0000256" key="3">
    <source>
        <dbReference type="ARBA" id="ARBA00022617"/>
    </source>
</evidence>
<keyword evidence="4" id="KW-0479">Metal-binding</keyword>
<keyword evidence="3 7" id="KW-0349">Heme</keyword>
<comment type="caution">
    <text evidence="9">The sequence shown here is derived from an EMBL/GenBank/DDBJ whole genome shotgun (WGS) entry which is preliminary data.</text>
</comment>
<dbReference type="EMBL" id="PEBX01000001">
    <property type="protein sequence ID" value="PTQ57898.1"/>
    <property type="molecule type" value="Genomic_DNA"/>
</dbReference>
<dbReference type="InterPro" id="IPR019795">
    <property type="entry name" value="Globin_bac-like_CS"/>
</dbReference>